<keyword evidence="10" id="KW-0812">Transmembrane</keyword>
<dbReference type="Gene3D" id="2.60.120.430">
    <property type="entry name" value="Galactose-binding lectin"/>
    <property type="match status" value="1"/>
</dbReference>
<evidence type="ECO:0000256" key="5">
    <source>
        <dbReference type="ARBA" id="ARBA00022729"/>
    </source>
</evidence>
<dbReference type="EC" id="2.7.11.1" evidence="1"/>
<evidence type="ECO:0000256" key="10">
    <source>
        <dbReference type="SAM" id="Phobius"/>
    </source>
</evidence>
<evidence type="ECO:0000256" key="2">
    <source>
        <dbReference type="ARBA" id="ARBA00022553"/>
    </source>
</evidence>
<dbReference type="GO" id="GO:0005524">
    <property type="term" value="F:ATP binding"/>
    <property type="evidence" value="ECO:0007669"/>
    <property type="project" value="UniProtKB-KW"/>
</dbReference>
<protein>
    <recommendedName>
        <fullName evidence="1">non-specific serine/threonine protein kinase</fullName>
        <ecNumber evidence="1">2.7.11.1</ecNumber>
    </recommendedName>
</protein>
<dbReference type="Gene3D" id="3.80.10.10">
    <property type="entry name" value="Ribonuclease Inhibitor"/>
    <property type="match status" value="3"/>
</dbReference>
<evidence type="ECO:0000313" key="13">
    <source>
        <dbReference type="EMBL" id="CAD1827745.1"/>
    </source>
</evidence>
<dbReference type="InterPro" id="IPR021720">
    <property type="entry name" value="Malectin_dom"/>
</dbReference>
<evidence type="ECO:0000256" key="9">
    <source>
        <dbReference type="ARBA" id="ARBA00023180"/>
    </source>
</evidence>
<dbReference type="InterPro" id="IPR001611">
    <property type="entry name" value="Leu-rich_rpt"/>
</dbReference>
<keyword evidence="5 11" id="KW-0732">Signal</keyword>
<dbReference type="GO" id="GO:0004674">
    <property type="term" value="F:protein serine/threonine kinase activity"/>
    <property type="evidence" value="ECO:0007669"/>
    <property type="project" value="UniProtKB-EC"/>
</dbReference>
<feature type="transmembrane region" description="Helical" evidence="10">
    <location>
        <begin position="640"/>
        <end position="662"/>
    </location>
</feature>
<keyword evidence="10" id="KW-1133">Transmembrane helix</keyword>
<proteinExistence type="predicted"/>
<keyword evidence="8" id="KW-0067">ATP-binding</keyword>
<dbReference type="Pfam" id="PF11721">
    <property type="entry name" value="Malectin"/>
    <property type="match status" value="1"/>
</dbReference>
<dbReference type="InterPro" id="IPR051824">
    <property type="entry name" value="LRR_Rcpt-Like_S/T_Kinase"/>
</dbReference>
<dbReference type="Pfam" id="PF00560">
    <property type="entry name" value="LRR_1"/>
    <property type="match status" value="2"/>
</dbReference>
<sequence>MAPLILLFLTSTLSLLPLGASQTIPPPLPTPSKVPSPFSIYPNFYVPNQILCCSRILKLHMMVLPVSALIAVFDSWNILGMLNRPHDPCAPTAWLNAQRRILWSIAIVRAQLTIPATLSNCGKVSGLSIVGEIPNELFNLKELVQLDLSQNLLSGQVPPAIGSLSNMSYLNLSMNKLSGNVPLELGNLTKLYSLLCSFMCFQKLPFKQIQWCTPEELGNLTSLQYLYFDSSGVTGDLPHELAKLRKLKALRIYGTSLKGPIPTIFSALEKLEVLILGDLIPPDSSLSFLENLTSLSILSLRNSQITGQIPDYLGEFSNLTYLDLSFNNLSGQIPRSFQNFSSLQHLYLGTNNLTGDLPTGIITPNLTALDVSFNPISGSLPYDHNKEGFSMNFIGTLIDSRRIYDSRSSDILYCLHENTSCSGQNLTSSSSSFSVKCGGKEIFAFGTEFYDDSDVLGAADFRLNTTHQWVVSNVGSHPSNPNSSHYIVTTNAEILGTSEPELYKTARVSPSSLRYYAVGLVNGKYTVNLHFAEIVISDNSSSWKGLGKRLFDINIQGHRVLQDFNIIEEAKGSKRAMNKTFEANVTNSVMDIHFFWAGKGTCCIPYEGTYGPLVSAIHVYPDFNRTILPSTHKEGMAGRLVGFASLCIAGAAILSSIVYLWWKWTAIGRTQTHSAPEEKS</sequence>
<keyword evidence="7" id="KW-0547">Nucleotide-binding</keyword>
<feature type="chain" id="PRO_5027946373" description="non-specific serine/threonine protein kinase" evidence="11">
    <location>
        <begin position="22"/>
        <end position="680"/>
    </location>
</feature>
<dbReference type="EMBL" id="LR862146">
    <property type="protein sequence ID" value="CAD1827745.1"/>
    <property type="molecule type" value="Genomic_DNA"/>
</dbReference>
<accession>A0A6V7PA94</accession>
<dbReference type="FunFam" id="2.60.120.430:FF:000004">
    <property type="entry name" value="Putative leucine-rich repeat receptor-like serine/threonine-protein kinase"/>
    <property type="match status" value="1"/>
</dbReference>
<keyword evidence="2" id="KW-0597">Phosphoprotein</keyword>
<evidence type="ECO:0000256" key="8">
    <source>
        <dbReference type="ARBA" id="ARBA00022840"/>
    </source>
</evidence>
<keyword evidence="3" id="KW-0433">Leucine-rich repeat</keyword>
<evidence type="ECO:0000256" key="7">
    <source>
        <dbReference type="ARBA" id="ARBA00022741"/>
    </source>
</evidence>
<feature type="signal peptide" evidence="11">
    <location>
        <begin position="1"/>
        <end position="21"/>
    </location>
</feature>
<gene>
    <name evidence="13" type="ORF">CB5_LOCUS10956</name>
</gene>
<dbReference type="PANTHER" id="PTHR48006">
    <property type="entry name" value="LEUCINE-RICH REPEAT-CONTAINING PROTEIN DDB_G0281931-RELATED"/>
    <property type="match status" value="1"/>
</dbReference>
<name>A0A6V7PA94_ANACO</name>
<dbReference type="InterPro" id="IPR032675">
    <property type="entry name" value="LRR_dom_sf"/>
</dbReference>
<evidence type="ECO:0000256" key="1">
    <source>
        <dbReference type="ARBA" id="ARBA00012513"/>
    </source>
</evidence>
<evidence type="ECO:0000256" key="11">
    <source>
        <dbReference type="SAM" id="SignalP"/>
    </source>
</evidence>
<dbReference type="PANTHER" id="PTHR48006:SF98">
    <property type="entry name" value="MALECTIN DOMAIN-CONTAINING PROTEIN"/>
    <property type="match status" value="1"/>
</dbReference>
<dbReference type="FunFam" id="3.80.10.10:FF:000041">
    <property type="entry name" value="LRR receptor-like serine/threonine-protein kinase ERECTA"/>
    <property type="match status" value="2"/>
</dbReference>
<keyword evidence="4" id="KW-0808">Transferase</keyword>
<organism evidence="13">
    <name type="scientific">Ananas comosus var. bracteatus</name>
    <name type="common">red pineapple</name>
    <dbReference type="NCBI Taxonomy" id="296719"/>
    <lineage>
        <taxon>Eukaryota</taxon>
        <taxon>Viridiplantae</taxon>
        <taxon>Streptophyta</taxon>
        <taxon>Embryophyta</taxon>
        <taxon>Tracheophyta</taxon>
        <taxon>Spermatophyta</taxon>
        <taxon>Magnoliopsida</taxon>
        <taxon>Liliopsida</taxon>
        <taxon>Poales</taxon>
        <taxon>Bromeliaceae</taxon>
        <taxon>Bromelioideae</taxon>
        <taxon>Ananas</taxon>
    </lineage>
</organism>
<keyword evidence="9" id="KW-0325">Glycoprotein</keyword>
<dbReference type="Pfam" id="PF13855">
    <property type="entry name" value="LRR_8"/>
    <property type="match status" value="1"/>
</dbReference>
<dbReference type="AlphaFoldDB" id="A0A6V7PA94"/>
<feature type="domain" description="Malectin" evidence="12">
    <location>
        <begin position="433"/>
        <end position="617"/>
    </location>
</feature>
<reference evidence="13" key="1">
    <citation type="submission" date="2020-07" db="EMBL/GenBank/DDBJ databases">
        <authorList>
            <person name="Lin J."/>
        </authorList>
    </citation>
    <scope>NUCLEOTIDE SEQUENCE</scope>
</reference>
<evidence type="ECO:0000256" key="6">
    <source>
        <dbReference type="ARBA" id="ARBA00022737"/>
    </source>
</evidence>
<evidence type="ECO:0000256" key="4">
    <source>
        <dbReference type="ARBA" id="ARBA00022679"/>
    </source>
</evidence>
<keyword evidence="6" id="KW-0677">Repeat</keyword>
<keyword evidence="10" id="KW-0472">Membrane</keyword>
<dbReference type="SUPFAM" id="SSF52058">
    <property type="entry name" value="L domain-like"/>
    <property type="match status" value="1"/>
</dbReference>
<evidence type="ECO:0000256" key="3">
    <source>
        <dbReference type="ARBA" id="ARBA00022614"/>
    </source>
</evidence>
<evidence type="ECO:0000259" key="12">
    <source>
        <dbReference type="Pfam" id="PF11721"/>
    </source>
</evidence>